<protein>
    <submittedName>
        <fullName evidence="3">Uncharacterized protein AlNc14C15G1707</fullName>
    </submittedName>
</protein>
<feature type="transmembrane region" description="Helical" evidence="2">
    <location>
        <begin position="1056"/>
        <end position="1075"/>
    </location>
</feature>
<feature type="transmembrane region" description="Helical" evidence="2">
    <location>
        <begin position="1087"/>
        <end position="1106"/>
    </location>
</feature>
<feature type="transmembrane region" description="Helical" evidence="2">
    <location>
        <begin position="316"/>
        <end position="337"/>
    </location>
</feature>
<dbReference type="Gene3D" id="1.20.1110.10">
    <property type="entry name" value="Calcium-transporting ATPase, transmembrane domain"/>
    <property type="match status" value="1"/>
</dbReference>
<dbReference type="HOGENOM" id="CLU_250056_0_0_1"/>
<dbReference type="InterPro" id="IPR039720">
    <property type="entry name" value="TMEM94"/>
</dbReference>
<dbReference type="InterPro" id="IPR023298">
    <property type="entry name" value="ATPase_P-typ_TM_dom_sf"/>
</dbReference>
<feature type="region of interest" description="Disordered" evidence="1">
    <location>
        <begin position="770"/>
        <end position="811"/>
    </location>
</feature>
<feature type="transmembrane region" description="Helical" evidence="2">
    <location>
        <begin position="1278"/>
        <end position="1298"/>
    </location>
</feature>
<evidence type="ECO:0000256" key="2">
    <source>
        <dbReference type="SAM" id="Phobius"/>
    </source>
</evidence>
<dbReference type="PANTHER" id="PTHR13219">
    <property type="entry name" value="TRANSMEMBRANE PROTEIN 94"/>
    <property type="match status" value="1"/>
</dbReference>
<keyword evidence="2" id="KW-0812">Transmembrane</keyword>
<keyword evidence="2" id="KW-1133">Transmembrane helix</keyword>
<name>F0W418_9STRA</name>
<feature type="compositionally biased region" description="Polar residues" evidence="1">
    <location>
        <begin position="784"/>
        <end position="804"/>
    </location>
</feature>
<sequence>MSLQKCSRIRSKALEQSCIAHGFVGLPFMFEHTITSFVATTSLVSESAVRGRLFDMKYSTLFTFKMSGQIGLSFVEARRILHHAIQTKIKEKEATTSAIWIPDICSISLIACIALGSVHHSTVWTFAKAMEMSLLVIVCVINIVQNKVTLNQSLEEVVQKLKSATTTLLSSTSAQPNAFTQSHPTLFPSVCYTACYRDLQWQRIPTNLLAKGDVIALTNGDTAPGDVQMLDHDINTKRNARSFKRECQILVQEKRNDTVRCNATFKPELLLSLCGDMRIFIMEETPIEKDIDRLFLQINNRPRTLTQKADQKARHAMMRICCACTIIISAAISIRHFTFRQSLKTTLDHLLIGAVALWFCFASLNMSLNRFLIETTATASMLPAIEKVLFAENSNFVAESCSEKDDTYDVEDRERVRMEKVTKKLSFGRSLKYFYHTLSHRATAGRKMLHRKSESLVQIPLSTFRLFERLGSTTMLCCFDDDILCQETPSAEELYLLNDKPSGSTVLDLHFDQDSETGLRFENPKWRSHVSSLKPLGLAILLNDMDQPKKEWDHISSYLANYSGMPNPNSLDKCYQHLSAHVRMLPFPKHLVSLSREIGFIDQDTGHFEKSLALHIISPRLAYHEHTIDHHDQGQEDTRYRGNIKSHIYSTVVLDRRCNRHQLLSRGHPAVAVGRCTELWDGKSICPLTREKRQAILEMYHQWRVEDLDCVALTYAPVSQKLNPVFREYLTSNDHSDGKYQMLPAVYLVEDTLAGDVGSGNSLKLDTKTEEVATSPEHSLASELKNQWNFRPGSTGSRQPSTGSELKPHQEQQAKLLWDIQEDQIFLGMIASGVQPKACIPDFVEDLTASGIRFVYFSPRNMRRSKLLAEKMGIETDWNCAISLRSLDSDGPDPHRMTSNYSDWDVKARLPHGVKAIKKHLKEVDNVPLLVSLYTDSTSETIDEMISVFQENNEVVLGIGSSLRESNASLFSRSDIAIAIQAQLRTIFDEPLPDENQAASLSTKDIELSRVLNTLTCSFRIPNSHEQKEHSGKSLAQIIELIRLGRCVLTNYHQTLTFLYVSQLQLLFQIVMAYLSPFPILPQPSFASLMFLLWLIVPLLSLSMLASPGEKNTMKLTPRKNDIQEFQSDLARLSAYFLIRHVPTMFFSVLVYECLLGFSLAFSHAELPTHLKQRSWIEYIFLNQIAGLHPRPACVIAAVNRAEAGMTLFIGLSLITSSCGYLYRCQSFCAEPPLRNFVWAGSAAFLLGLHILFALYNANTFSLDGNSLGLILPQAVPWYFWLTYLLWPVILQVSTDAVRHSTWNVESKVKCQVKLISFQSECLGLGTTDVGDSEGFLGTWIDRLTFRMDELDKKNELIDRVLWGNLNFILLRICGTIMYIWYLLIITNQAGDQR</sequence>
<evidence type="ECO:0000256" key="1">
    <source>
        <dbReference type="SAM" id="MobiDB-lite"/>
    </source>
</evidence>
<reference evidence="3" key="2">
    <citation type="submission" date="2011-02" db="EMBL/GenBank/DDBJ databases">
        <authorList>
            <person name="MacLean D."/>
        </authorList>
    </citation>
    <scope>NUCLEOTIDE SEQUENCE</scope>
</reference>
<dbReference type="GO" id="GO:0000166">
    <property type="term" value="F:nucleotide binding"/>
    <property type="evidence" value="ECO:0007669"/>
    <property type="project" value="InterPro"/>
</dbReference>
<feature type="transmembrane region" description="Helical" evidence="2">
    <location>
        <begin position="349"/>
        <end position="368"/>
    </location>
</feature>
<dbReference type="SUPFAM" id="SSF81665">
    <property type="entry name" value="Calcium ATPase, transmembrane domain M"/>
    <property type="match status" value="1"/>
</dbReference>
<feature type="transmembrane region" description="Helical" evidence="2">
    <location>
        <begin position="124"/>
        <end position="144"/>
    </location>
</feature>
<keyword evidence="2" id="KW-0472">Membrane</keyword>
<feature type="transmembrane region" description="Helical" evidence="2">
    <location>
        <begin position="98"/>
        <end position="118"/>
    </location>
</feature>
<feature type="transmembrane region" description="Helical" evidence="2">
    <location>
        <begin position="1206"/>
        <end position="1225"/>
    </location>
</feature>
<accession>F0W418</accession>
<proteinExistence type="predicted"/>
<feature type="transmembrane region" description="Helical" evidence="2">
    <location>
        <begin position="1361"/>
        <end position="1384"/>
    </location>
</feature>
<gene>
    <name evidence="3" type="primary">AlNc14C15G1707</name>
    <name evidence="3" type="ORF">ALNC14_019580</name>
</gene>
<organism evidence="3">
    <name type="scientific">Albugo laibachii Nc14</name>
    <dbReference type="NCBI Taxonomy" id="890382"/>
    <lineage>
        <taxon>Eukaryota</taxon>
        <taxon>Sar</taxon>
        <taxon>Stramenopiles</taxon>
        <taxon>Oomycota</taxon>
        <taxon>Peronosporomycetes</taxon>
        <taxon>Albuginales</taxon>
        <taxon>Albuginaceae</taxon>
        <taxon>Albugo</taxon>
    </lineage>
</organism>
<evidence type="ECO:0000313" key="3">
    <source>
        <dbReference type="EMBL" id="CCA15815.1"/>
    </source>
</evidence>
<dbReference type="EMBL" id="FR824060">
    <property type="protein sequence ID" value="CCA15815.1"/>
    <property type="molecule type" value="Genomic_DNA"/>
</dbReference>
<dbReference type="PANTHER" id="PTHR13219:SF6">
    <property type="entry name" value="TRANSMEMBRANE PROTEIN 94"/>
    <property type="match status" value="1"/>
</dbReference>
<reference evidence="3" key="1">
    <citation type="journal article" date="2011" name="PLoS Biol.">
        <title>Gene gain and loss during evolution of obligate parasitism in the white rust pathogen of Arabidopsis thaliana.</title>
        <authorList>
            <person name="Kemen E."/>
            <person name="Gardiner A."/>
            <person name="Schultz-Larsen T."/>
            <person name="Kemen A.C."/>
            <person name="Balmuth A.L."/>
            <person name="Robert-Seilaniantz A."/>
            <person name="Bailey K."/>
            <person name="Holub E."/>
            <person name="Studholme D.J."/>
            <person name="Maclean D."/>
            <person name="Jones J.D."/>
        </authorList>
    </citation>
    <scope>NUCLEOTIDE SEQUENCE</scope>
</reference>
<dbReference type="InterPro" id="IPR023299">
    <property type="entry name" value="ATPase_P-typ_cyto_dom_N"/>
</dbReference>
<dbReference type="Gene3D" id="2.70.150.10">
    <property type="entry name" value="Calcium-transporting ATPase, cytoplasmic transduction domain A"/>
    <property type="match status" value="1"/>
</dbReference>
<feature type="transmembrane region" description="Helical" evidence="2">
    <location>
        <begin position="1237"/>
        <end position="1258"/>
    </location>
</feature>
<dbReference type="Gene3D" id="3.40.1110.10">
    <property type="entry name" value="Calcium-transporting ATPase, cytoplasmic domain N"/>
    <property type="match status" value="1"/>
</dbReference>